<evidence type="ECO:0000313" key="3">
    <source>
        <dbReference type="Proteomes" id="UP000541444"/>
    </source>
</evidence>
<evidence type="ECO:0000256" key="1">
    <source>
        <dbReference type="SAM" id="MobiDB-lite"/>
    </source>
</evidence>
<proteinExistence type="predicted"/>
<organism evidence="2 3">
    <name type="scientific">Kingdonia uniflora</name>
    <dbReference type="NCBI Taxonomy" id="39325"/>
    <lineage>
        <taxon>Eukaryota</taxon>
        <taxon>Viridiplantae</taxon>
        <taxon>Streptophyta</taxon>
        <taxon>Embryophyta</taxon>
        <taxon>Tracheophyta</taxon>
        <taxon>Spermatophyta</taxon>
        <taxon>Magnoliopsida</taxon>
        <taxon>Ranunculales</taxon>
        <taxon>Circaeasteraceae</taxon>
        <taxon>Kingdonia</taxon>
    </lineage>
</organism>
<evidence type="ECO:0000313" key="2">
    <source>
        <dbReference type="EMBL" id="KAF6147463.1"/>
    </source>
</evidence>
<protein>
    <submittedName>
        <fullName evidence="2">Uncharacterized protein</fullName>
    </submittedName>
</protein>
<dbReference type="AlphaFoldDB" id="A0A7J7LXW8"/>
<gene>
    <name evidence="2" type="ORF">GIB67_022123</name>
</gene>
<dbReference type="EMBL" id="JACGCM010001903">
    <property type="protein sequence ID" value="KAF6147463.1"/>
    <property type="molecule type" value="Genomic_DNA"/>
</dbReference>
<reference evidence="2 3" key="1">
    <citation type="journal article" date="2020" name="IScience">
        <title>Genome Sequencing of the Endangered Kingdonia uniflora (Circaeasteraceae, Ranunculales) Reveals Potential Mechanisms of Evolutionary Specialization.</title>
        <authorList>
            <person name="Sun Y."/>
            <person name="Deng T."/>
            <person name="Zhang A."/>
            <person name="Moore M.J."/>
            <person name="Landis J.B."/>
            <person name="Lin N."/>
            <person name="Zhang H."/>
            <person name="Zhang X."/>
            <person name="Huang J."/>
            <person name="Zhang X."/>
            <person name="Sun H."/>
            <person name="Wang H."/>
        </authorList>
    </citation>
    <scope>NUCLEOTIDE SEQUENCE [LARGE SCALE GENOMIC DNA]</scope>
    <source>
        <strain evidence="2">TB1705</strain>
        <tissue evidence="2">Leaf</tissue>
    </source>
</reference>
<feature type="non-terminal residue" evidence="2">
    <location>
        <position position="223"/>
    </location>
</feature>
<keyword evidence="3" id="KW-1185">Reference proteome</keyword>
<dbReference type="Proteomes" id="UP000541444">
    <property type="component" value="Unassembled WGS sequence"/>
</dbReference>
<accession>A0A7J7LXW8</accession>
<comment type="caution">
    <text evidence="2">The sequence shown here is derived from an EMBL/GenBank/DDBJ whole genome shotgun (WGS) entry which is preliminary data.</text>
</comment>
<name>A0A7J7LXW8_9MAGN</name>
<feature type="compositionally biased region" description="Basic and acidic residues" evidence="1">
    <location>
        <begin position="107"/>
        <end position="129"/>
    </location>
</feature>
<feature type="region of interest" description="Disordered" evidence="1">
    <location>
        <begin position="102"/>
        <end position="135"/>
    </location>
</feature>
<sequence length="223" mass="25703">PTVVVYYTGKIYIQHDNKTMVVAEVAKTDIVFFNQGRKLLVKLISVDQTTVISIKEQTLEVEKTEDEASQASADQTTVVYVKEQTIEVAQTKVVISHQEEDVGELSQTKESKEEVEQNKEEVFEGKDDDYGNSQNKPYPEQVIDVYIKALIQYFNTQYHAHPDSKRIMLANIFACQYIGRAFNVWTRNPDGVELKKKSIWEQITSMQWDRTFSNCIHRGDLKV</sequence>
<feature type="non-terminal residue" evidence="2">
    <location>
        <position position="1"/>
    </location>
</feature>